<dbReference type="AlphaFoldDB" id="A0A133V797"/>
<dbReference type="EMBL" id="LHXY01000007">
    <property type="protein sequence ID" value="KXB02277.1"/>
    <property type="molecule type" value="Genomic_DNA"/>
</dbReference>
<dbReference type="InterPro" id="IPR041802">
    <property type="entry name" value="MPP_YfcE"/>
</dbReference>
<dbReference type="PANTHER" id="PTHR43165:SF1">
    <property type="entry name" value="PHOSPHODIESTERASE MJ0936"/>
    <property type="match status" value="1"/>
</dbReference>
<protein>
    <recommendedName>
        <fullName evidence="1">Phosphoesterase</fullName>
        <ecNumber evidence="1">3.1.4.-</ecNumber>
    </recommendedName>
</protein>
<accession>A0A133V797</accession>
<dbReference type="SUPFAM" id="SSF56300">
    <property type="entry name" value="Metallo-dependent phosphatases"/>
    <property type="match status" value="1"/>
</dbReference>
<dbReference type="InterPro" id="IPR000979">
    <property type="entry name" value="Phosphodiesterase_MJ0936/Vps29"/>
</dbReference>
<evidence type="ECO:0000313" key="4">
    <source>
        <dbReference type="Proteomes" id="UP000070035"/>
    </source>
</evidence>
<dbReference type="InterPro" id="IPR053193">
    <property type="entry name" value="MetalloPDE_YfcE-like"/>
</dbReference>
<dbReference type="GO" id="GO:0046872">
    <property type="term" value="F:metal ion binding"/>
    <property type="evidence" value="ECO:0007669"/>
    <property type="project" value="UniProtKB-KW"/>
</dbReference>
<evidence type="ECO:0000313" key="3">
    <source>
        <dbReference type="EMBL" id="KXB02277.1"/>
    </source>
</evidence>
<dbReference type="InterPro" id="IPR024654">
    <property type="entry name" value="Calcineurin-like_PHP_lpxH"/>
</dbReference>
<feature type="domain" description="Calcineurin-like phosphoesterase" evidence="2">
    <location>
        <begin position="1"/>
        <end position="148"/>
    </location>
</feature>
<dbReference type="CDD" id="cd00841">
    <property type="entry name" value="MPP_YfcE"/>
    <property type="match status" value="1"/>
</dbReference>
<keyword evidence="4" id="KW-1185">Reference proteome</keyword>
<gene>
    <name evidence="3" type="ORF">AKJ44_00880</name>
</gene>
<comment type="similarity">
    <text evidence="1">Belongs to the metallophosphoesterase superfamily. YfcE family.</text>
</comment>
<evidence type="ECO:0000256" key="1">
    <source>
        <dbReference type="RuleBase" id="RU362039"/>
    </source>
</evidence>
<dbReference type="Gene3D" id="3.60.21.10">
    <property type="match status" value="1"/>
</dbReference>
<dbReference type="Pfam" id="PF12850">
    <property type="entry name" value="Metallophos_2"/>
    <property type="match status" value="1"/>
</dbReference>
<evidence type="ECO:0000259" key="2">
    <source>
        <dbReference type="Pfam" id="PF12850"/>
    </source>
</evidence>
<proteinExistence type="inferred from homology"/>
<dbReference type="GO" id="GO:0016787">
    <property type="term" value="F:hydrolase activity"/>
    <property type="evidence" value="ECO:0007669"/>
    <property type="project" value="UniProtKB-UniRule"/>
</dbReference>
<comment type="cofactor">
    <cofactor evidence="1">
        <name>a divalent metal cation</name>
        <dbReference type="ChEBI" id="CHEBI:60240"/>
    </cofactor>
</comment>
<dbReference type="EC" id="3.1.4.-" evidence="1"/>
<organism evidence="3 4">
    <name type="scientific">candidate division MSBL1 archaeon SCGC-AAA261F17</name>
    <dbReference type="NCBI Taxonomy" id="1698274"/>
    <lineage>
        <taxon>Archaea</taxon>
        <taxon>Methanobacteriati</taxon>
        <taxon>Methanobacteriota</taxon>
        <taxon>candidate division MSBL1</taxon>
    </lineage>
</organism>
<dbReference type="NCBIfam" id="TIGR00040">
    <property type="entry name" value="yfcE"/>
    <property type="match status" value="1"/>
</dbReference>
<dbReference type="InterPro" id="IPR029052">
    <property type="entry name" value="Metallo-depent_PP-like"/>
</dbReference>
<name>A0A133V797_9EURY</name>
<sequence length="159" mass="17411">MSDTHDRLEAVEKAVKFFNEAGVEQVLHAGDLVSPFVAPKFADLKAELHYVWGNNEGDHGHTRTKFSEIGVEPLGDFAVIELENRKIALLHGTNEDFVQALAKSGDFDAVVRGHTHEPGVQEDPLVINPGEVCGYLSGRQTVALLDLEVLKTKIVELQG</sequence>
<keyword evidence="1" id="KW-0479">Metal-binding</keyword>
<dbReference type="PANTHER" id="PTHR43165">
    <property type="entry name" value="METALLOPHOSPHOESTERASE"/>
    <property type="match status" value="1"/>
</dbReference>
<dbReference type="Proteomes" id="UP000070035">
    <property type="component" value="Unassembled WGS sequence"/>
</dbReference>
<reference evidence="3 4" key="1">
    <citation type="journal article" date="2016" name="Sci. Rep.">
        <title>Metabolic traits of an uncultured archaeal lineage -MSBL1- from brine pools of the Red Sea.</title>
        <authorList>
            <person name="Mwirichia R."/>
            <person name="Alam I."/>
            <person name="Rashid M."/>
            <person name="Vinu M."/>
            <person name="Ba-Alawi W."/>
            <person name="Anthony Kamau A."/>
            <person name="Kamanda Ngugi D."/>
            <person name="Goker M."/>
            <person name="Klenk H.P."/>
            <person name="Bajic V."/>
            <person name="Stingl U."/>
        </authorList>
    </citation>
    <scope>NUCLEOTIDE SEQUENCE [LARGE SCALE GENOMIC DNA]</scope>
    <source>
        <strain evidence="3">SCGC-AAA261F17</strain>
    </source>
</reference>
<comment type="caution">
    <text evidence="3">The sequence shown here is derived from an EMBL/GenBank/DDBJ whole genome shotgun (WGS) entry which is preliminary data.</text>
</comment>